<dbReference type="InterPro" id="IPR041637">
    <property type="entry name" value="Caprin-1_dimer"/>
</dbReference>
<dbReference type="InterPro" id="IPR028816">
    <property type="entry name" value="Caprin"/>
</dbReference>
<dbReference type="GO" id="GO:0005737">
    <property type="term" value="C:cytoplasm"/>
    <property type="evidence" value="ECO:0000318"/>
    <property type="project" value="GO_Central"/>
</dbReference>
<reference evidence="3 4" key="1">
    <citation type="journal article" date="2011" name="Science">
        <title>The ecoresponsive genome of Daphnia pulex.</title>
        <authorList>
            <person name="Colbourne J.K."/>
            <person name="Pfrender M.E."/>
            <person name="Gilbert D."/>
            <person name="Thomas W.K."/>
            <person name="Tucker A."/>
            <person name="Oakley T.H."/>
            <person name="Tokishita S."/>
            <person name="Aerts A."/>
            <person name="Arnold G.J."/>
            <person name="Basu M.K."/>
            <person name="Bauer D.J."/>
            <person name="Caceres C.E."/>
            <person name="Carmel L."/>
            <person name="Casola C."/>
            <person name="Choi J.H."/>
            <person name="Detter J.C."/>
            <person name="Dong Q."/>
            <person name="Dusheyko S."/>
            <person name="Eads B.D."/>
            <person name="Frohlich T."/>
            <person name="Geiler-Samerotte K.A."/>
            <person name="Gerlach D."/>
            <person name="Hatcher P."/>
            <person name="Jogdeo S."/>
            <person name="Krijgsveld J."/>
            <person name="Kriventseva E.V."/>
            <person name="Kultz D."/>
            <person name="Laforsch C."/>
            <person name="Lindquist E."/>
            <person name="Lopez J."/>
            <person name="Manak J.R."/>
            <person name="Muller J."/>
            <person name="Pangilinan J."/>
            <person name="Patwardhan R.P."/>
            <person name="Pitluck S."/>
            <person name="Pritham E.J."/>
            <person name="Rechtsteiner A."/>
            <person name="Rho M."/>
            <person name="Rogozin I.B."/>
            <person name="Sakarya O."/>
            <person name="Salamov A."/>
            <person name="Schaack S."/>
            <person name="Shapiro H."/>
            <person name="Shiga Y."/>
            <person name="Skalitzky C."/>
            <person name="Smith Z."/>
            <person name="Souvorov A."/>
            <person name="Sung W."/>
            <person name="Tang Z."/>
            <person name="Tsuchiya D."/>
            <person name="Tu H."/>
            <person name="Vos H."/>
            <person name="Wang M."/>
            <person name="Wolf Y.I."/>
            <person name="Yamagata H."/>
            <person name="Yamada T."/>
            <person name="Ye Y."/>
            <person name="Shaw J.R."/>
            <person name="Andrews J."/>
            <person name="Crease T.J."/>
            <person name="Tang H."/>
            <person name="Lucas S.M."/>
            <person name="Robertson H.M."/>
            <person name="Bork P."/>
            <person name="Koonin E.V."/>
            <person name="Zdobnov E.M."/>
            <person name="Grigoriev I.V."/>
            <person name="Lynch M."/>
            <person name="Boore J.L."/>
        </authorList>
    </citation>
    <scope>NUCLEOTIDE SEQUENCE [LARGE SCALE GENOMIC DNA]</scope>
</reference>
<evidence type="ECO:0000259" key="2">
    <source>
        <dbReference type="Pfam" id="PF18293"/>
    </source>
</evidence>
<keyword evidence="4" id="KW-1185">Reference proteome</keyword>
<dbReference type="GO" id="GO:0003723">
    <property type="term" value="F:RNA binding"/>
    <property type="evidence" value="ECO:0000318"/>
    <property type="project" value="GO_Central"/>
</dbReference>
<dbReference type="OrthoDB" id="6365453at2759"/>
<evidence type="ECO:0000313" key="4">
    <source>
        <dbReference type="Proteomes" id="UP000000305"/>
    </source>
</evidence>
<sequence length="176" mass="20217">MLHALSTQNIESAVRQDFLHGLRGAPRLSQEDIEILKTFHRLTTSTKRPKNLLEFVMNAPIEENLKASEHFKFLMEGERKSVPGTNITYYDGKAIISRILRSGYFSQLRLNNAKVKHENIPISPSQLTPSSQTTPKRIDYQDVDVDSLLARKILYEKLVTYFTHCPDVTKKFPFPV</sequence>
<gene>
    <name evidence="3" type="ORF">DAPPUDRAFT_340777</name>
</gene>
<dbReference type="PANTHER" id="PTHR22922">
    <property type="entry name" value="GPI-ANCHORED PROTEIN P137"/>
    <property type="match status" value="1"/>
</dbReference>
<dbReference type="PhylomeDB" id="E9I4Q7"/>
<dbReference type="AlphaFoldDB" id="E9I4Q7"/>
<comment type="similarity">
    <text evidence="1">Belongs to the caprin family.</text>
</comment>
<evidence type="ECO:0000313" key="3">
    <source>
        <dbReference type="EMBL" id="EFX61024.1"/>
    </source>
</evidence>
<dbReference type="HOGENOM" id="CLU_1526741_0_0_1"/>
<dbReference type="InParanoid" id="E9I4Q7"/>
<feature type="domain" description="Caprin-1 dimerization" evidence="2">
    <location>
        <begin position="11"/>
        <end position="105"/>
    </location>
</feature>
<name>E9I4Q7_DAPPU</name>
<dbReference type="Proteomes" id="UP000000305">
    <property type="component" value="Unassembled WGS sequence"/>
</dbReference>
<evidence type="ECO:0000256" key="1">
    <source>
        <dbReference type="ARBA" id="ARBA00007950"/>
    </source>
</evidence>
<dbReference type="PANTHER" id="PTHR22922:SF19">
    <property type="entry name" value="CAPRIN HOMOLOG"/>
    <property type="match status" value="1"/>
</dbReference>
<dbReference type="KEGG" id="dpx:DAPPUDRAFT_340777"/>
<dbReference type="Pfam" id="PF18293">
    <property type="entry name" value="Caprin-1_dimer"/>
    <property type="match status" value="1"/>
</dbReference>
<dbReference type="EMBL" id="GL735145">
    <property type="protein sequence ID" value="EFX61024.1"/>
    <property type="molecule type" value="Genomic_DNA"/>
</dbReference>
<proteinExistence type="inferred from homology"/>
<organism evidence="3 4">
    <name type="scientific">Daphnia pulex</name>
    <name type="common">Water flea</name>
    <dbReference type="NCBI Taxonomy" id="6669"/>
    <lineage>
        <taxon>Eukaryota</taxon>
        <taxon>Metazoa</taxon>
        <taxon>Ecdysozoa</taxon>
        <taxon>Arthropoda</taxon>
        <taxon>Crustacea</taxon>
        <taxon>Branchiopoda</taxon>
        <taxon>Diplostraca</taxon>
        <taxon>Cladocera</taxon>
        <taxon>Anomopoda</taxon>
        <taxon>Daphniidae</taxon>
        <taxon>Daphnia</taxon>
    </lineage>
</organism>
<accession>E9I4Q7</accession>
<protein>
    <recommendedName>
        <fullName evidence="2">Caprin-1 dimerization domain-containing protein</fullName>
    </recommendedName>
</protein>